<dbReference type="GO" id="GO:0006508">
    <property type="term" value="P:proteolysis"/>
    <property type="evidence" value="ECO:0007669"/>
    <property type="project" value="UniProtKB-KW"/>
</dbReference>
<evidence type="ECO:0000256" key="2">
    <source>
        <dbReference type="ARBA" id="ARBA00022512"/>
    </source>
</evidence>
<dbReference type="OrthoDB" id="614750at2"/>
<dbReference type="InterPro" id="IPR015500">
    <property type="entry name" value="Peptidase_S8_subtilisin-rel"/>
</dbReference>
<dbReference type="GO" id="GO:0016020">
    <property type="term" value="C:membrane"/>
    <property type="evidence" value="ECO:0007669"/>
    <property type="project" value="InterPro"/>
</dbReference>
<evidence type="ECO:0000256" key="5">
    <source>
        <dbReference type="ARBA" id="ARBA00022729"/>
    </source>
</evidence>
<dbReference type="Pfam" id="PF07554">
    <property type="entry name" value="FIVAR"/>
    <property type="match status" value="1"/>
</dbReference>
<evidence type="ECO:0000256" key="3">
    <source>
        <dbReference type="ARBA" id="ARBA00022525"/>
    </source>
</evidence>
<dbReference type="PROSITE" id="PS50847">
    <property type="entry name" value="GRAM_POS_ANCHORING"/>
    <property type="match status" value="1"/>
</dbReference>
<dbReference type="InterPro" id="IPR000209">
    <property type="entry name" value="Peptidase_S8/S53_dom"/>
</dbReference>
<accession>A0A4Q2K067</accession>
<dbReference type="SUPFAM" id="SSF52743">
    <property type="entry name" value="Subtilisin-like"/>
    <property type="match status" value="1"/>
</dbReference>
<evidence type="ECO:0000256" key="12">
    <source>
        <dbReference type="RuleBase" id="RU003355"/>
    </source>
</evidence>
<dbReference type="Proteomes" id="UP000293345">
    <property type="component" value="Unassembled WGS sequence"/>
</dbReference>
<dbReference type="Pfam" id="PF02368">
    <property type="entry name" value="Big_2"/>
    <property type="match status" value="1"/>
</dbReference>
<evidence type="ECO:0000256" key="9">
    <source>
        <dbReference type="ARBA" id="ARBA00023088"/>
    </source>
</evidence>
<dbReference type="PROSITE" id="PS00138">
    <property type="entry name" value="SUBTILASE_SER"/>
    <property type="match status" value="1"/>
</dbReference>
<feature type="active site" description="Charge relay system" evidence="10 11">
    <location>
        <position position="332"/>
    </location>
</feature>
<dbReference type="InterPro" id="IPR013783">
    <property type="entry name" value="Ig-like_fold"/>
</dbReference>
<dbReference type="InterPro" id="IPR022398">
    <property type="entry name" value="Peptidase_S8_His-AS"/>
</dbReference>
<dbReference type="Gene3D" id="2.60.40.10">
    <property type="entry name" value="Immunoglobulins"/>
    <property type="match status" value="1"/>
</dbReference>
<dbReference type="PROSITE" id="PS51892">
    <property type="entry name" value="SUBTILASE"/>
    <property type="match status" value="1"/>
</dbReference>
<feature type="compositionally biased region" description="Basic and acidic residues" evidence="13">
    <location>
        <begin position="2475"/>
        <end position="2495"/>
    </location>
</feature>
<proteinExistence type="inferred from homology"/>
<dbReference type="Gene3D" id="2.60.40.1710">
    <property type="entry name" value="Subtilisin-like superfamily"/>
    <property type="match status" value="1"/>
</dbReference>
<dbReference type="Pfam" id="PF13306">
    <property type="entry name" value="LRR_5"/>
    <property type="match status" value="5"/>
</dbReference>
<comment type="caution">
    <text evidence="16">The sequence shown here is derived from an EMBL/GenBank/DDBJ whole genome shotgun (WGS) entry which is preliminary data.</text>
</comment>
<keyword evidence="17" id="KW-1185">Reference proteome</keyword>
<evidence type="ECO:0000256" key="6">
    <source>
        <dbReference type="ARBA" id="ARBA00022737"/>
    </source>
</evidence>
<keyword evidence="7 11" id="KW-0378">Hydrolase</keyword>
<feature type="region of interest" description="Disordered" evidence="13">
    <location>
        <begin position="2464"/>
        <end position="2549"/>
    </location>
</feature>
<keyword evidence="14" id="KW-1133">Transmembrane helix</keyword>
<dbReference type="InterPro" id="IPR008964">
    <property type="entry name" value="Invasin/intimin_cell_adhesion"/>
</dbReference>
<dbReference type="InterPro" id="IPR023828">
    <property type="entry name" value="Peptidase_S8_Ser-AS"/>
</dbReference>
<keyword evidence="2" id="KW-0134">Cell wall</keyword>
<dbReference type="Gene3D" id="1.20.1270.70">
    <property type="entry name" value="Designed single chain three-helix bundle"/>
    <property type="match status" value="1"/>
</dbReference>
<dbReference type="SMART" id="SM00635">
    <property type="entry name" value="BID_2"/>
    <property type="match status" value="2"/>
</dbReference>
<evidence type="ECO:0000313" key="16">
    <source>
        <dbReference type="EMBL" id="RXZ53660.1"/>
    </source>
</evidence>
<feature type="active site" description="Charge relay system" evidence="10 11">
    <location>
        <position position="263"/>
    </location>
</feature>
<dbReference type="Pfam" id="PF02225">
    <property type="entry name" value="PA"/>
    <property type="match status" value="1"/>
</dbReference>
<evidence type="ECO:0000256" key="4">
    <source>
        <dbReference type="ARBA" id="ARBA00022670"/>
    </source>
</evidence>
<keyword evidence="14" id="KW-0812">Transmembrane</keyword>
<dbReference type="InterPro" id="IPR023827">
    <property type="entry name" value="Peptidase_S8_Asp-AS"/>
</dbReference>
<dbReference type="PRINTS" id="PR00723">
    <property type="entry name" value="SUBTILISIN"/>
</dbReference>
<dbReference type="InterPro" id="IPR032675">
    <property type="entry name" value="LRR_dom_sf"/>
</dbReference>
<evidence type="ECO:0000256" key="10">
    <source>
        <dbReference type="PIRSR" id="PIRSR615500-1"/>
    </source>
</evidence>
<dbReference type="CDD" id="cd07475">
    <property type="entry name" value="Peptidases_S8_C5a_Peptidase"/>
    <property type="match status" value="1"/>
</dbReference>
<feature type="transmembrane region" description="Helical" evidence="14">
    <location>
        <begin position="2553"/>
        <end position="2574"/>
    </location>
</feature>
<dbReference type="Pfam" id="PF06280">
    <property type="entry name" value="fn3_5"/>
    <property type="match status" value="1"/>
</dbReference>
<dbReference type="PROSITE" id="PS00136">
    <property type="entry name" value="SUBTILASE_ASP"/>
    <property type="match status" value="1"/>
</dbReference>
<keyword evidence="9" id="KW-0572">Peptidoglycan-anchor</keyword>
<evidence type="ECO:0000256" key="14">
    <source>
        <dbReference type="SAM" id="Phobius"/>
    </source>
</evidence>
<evidence type="ECO:0000313" key="17">
    <source>
        <dbReference type="Proteomes" id="UP000293345"/>
    </source>
</evidence>
<dbReference type="EMBL" id="SDPW01000001">
    <property type="protein sequence ID" value="RXZ53660.1"/>
    <property type="molecule type" value="Genomic_DNA"/>
</dbReference>
<dbReference type="SUPFAM" id="SSF52058">
    <property type="entry name" value="L domain-like"/>
    <property type="match status" value="1"/>
</dbReference>
<dbReference type="Gene3D" id="3.80.10.10">
    <property type="entry name" value="Ribonuclease Inhibitor"/>
    <property type="match status" value="3"/>
</dbReference>
<feature type="compositionally biased region" description="Low complexity" evidence="13">
    <location>
        <begin position="2512"/>
        <end position="2542"/>
    </location>
</feature>
<dbReference type="InterPro" id="IPR026906">
    <property type="entry name" value="LRR_5"/>
</dbReference>
<dbReference type="SUPFAM" id="SSF52025">
    <property type="entry name" value="PA domain"/>
    <property type="match status" value="1"/>
</dbReference>
<evidence type="ECO:0000256" key="7">
    <source>
        <dbReference type="ARBA" id="ARBA00022801"/>
    </source>
</evidence>
<feature type="compositionally biased region" description="Gly residues" evidence="13">
    <location>
        <begin position="2497"/>
        <end position="2511"/>
    </location>
</feature>
<sequence length="2581" mass="267003">MHPTMQESLTGMIRGGLAVTLASTLMVPAAALANPAQDDAANQTARTQQAQGSSASVAAESAAQAADSDQSADFDTNASNQDVGALLTPMGGATSEAEVGETAGGTNLLDGVGQDPNEKVTIIVQLEDGGNQGVSLFSNLLGRAQQDRHAYFKDCIRQVVAQQLGTDENGGIQLLSTQAADDAVQELHDYYHVIDGFAIKAPAGVLDDIKAMDGVKRAVLGENLDIPQDEGEQAAPKNQSSLDMTAADQVEETGEGQTVAIIDSGVATGHEAFSGDLDDNAVALTSGAVSSLQGSMVAGGQHGVYVSEKIPFAYDYADYDTEVTPKSSDLEHGTHVAGIAAANAGEIRGTAPDSQIIAMKVASDVTGSIPNDAILAALDDCAVLAPDAINMSLGTDGGFSKYGSEVFDEALHKLEDLGVTVNVAAGNAYSAAFGNQSGESKPYAEDPDSGIVSSPSTSVSAFSVASVNNSLPRSAFKAADGTVIGYDKMGIQRNGQNSGETAPDLTGIEDGTYDLVDLGYGSANETNEWGNANNWDLSNKIVLVKRGKANESDPNLTFTEKIQNIMSNAGAMGWPKAIIVYNNEPGALDNAAVSDMNLYFPVVCISGDDGELLANSETKTVTVDSGASLPASTDYAMSDFSSWGVTPDLNLKPEITAPGGNIYSSVLDNGYAYMSGTSMATPQMTGISAQMHQYIENDAKFAGLSGAERSDAVTQLLMSTATPIADQAVEGSYYSPRKQGAGLANVKAATASDVFATVEGASDVSRPKADLGESATGAWNFAVTLTNLGAEEHTFAADGAALSEQVADGLFQLQSDNWTGKGIDVTFSGDAYNAASGTVSVPAGGKASFTVSVTCGDVFASWAAQNTPNGTFVDGFALLAATDGGVDLSVPFLGFYGDWSQSNVFDGQAITEDGTGSYHMYGTVNSDPNGLPLGVNLLDATASALVQAGDYSKVDVNKMVVSNMGYDSAPSQLIPLTGLLRGVDNLTYTYKKEAGETVLEYSHDAVSKSYYYASGGYVIPADARIGYYSSFAGKDGDGRRLPDGKYTLERTAATAGPGGETQTDQVASFYYDTTGPQITDIEYAGEGEEATVSFKVTDLSWLAAFDFHDPETGGYFYRINPTSDPVTNEDGTHTWSFTTKISDIKAAWDKVETQIGGTDPCPNTVPLYAWDYGLNPSKPASVVVTPIAAESVTLDSTELSLSPGQQTQLNATVLPEESTEKNLVWSSSDGSVATVDQAGNVTAVADGTATITAASALNPDVKAQATVNVAAVSDEVGIVMASKSVRIAPDGSTQVKALVADSLKGQTVTWTSDNADIASVEANEDGSATVTAGTGIGNATLTASVQGLDGKTRSATMTAEVRPANYDEFVIDEATGTMLGYAGNSSYVEVPNNVKRINDQAFMSTPVQEVVVPSSVESVGYQAFSNCPKLTTVTFQDTAERPSQLREVGEQAFYNNLKLKEVKFPKSVEKLGAGVLSSTTVQVVDFGGATVIPSDALSSSPQAYDVTVSDNVTKIGDGAFMACLGLGELKLADVEGAQDGETKGLPSQLQEIGSNAFSGTALSGEIVMPSGVKTIGDGAFGLASGITSVQLNEGLKYLGGSAFASTRITELTVPDSVNSVGEGVFASMGSLSTINLNANIPDGALVKGFVGDTSLLHINIPKDCKHYSVKDDVLFNKDGSQLITYPLGVSGSYAVPEGVTEICDYAFYQGAETEVTFPSTLKSAGEYSFCEGKLAGSVVLPDGMETVGHGSFMNLAITSANIGGAISLGGSAFYSCTSLTDVDLRTDLNRLQSVGNQCFGLSSAIQAIIMPDSLTTLGEGAFSNISALKKVHIGAGLTGNISMFVTGANELSELTVSEDNPVYSADYNVLYGNMEYSNGEKDGYGNTLLSGKHLILSLPTNDFEEYEVAPGTVEIDAQAFRNNANLKKVVLPEGLRQLDTGAFNNCTSLTDINFPNSLEHVDGLYSVPLDVADFGPNVSYISDSAFMGDMPNHLILRGMTGSGAFEDSMDFTDDGFMASAYFGPGVKKARFNNVALQTIVLSSTVEAFSIAGTAFGGDTAEETAERVNQVYVYAGSEEVAQLAKDSLSAEFEDMKEAMFAWWGQLPADFDIDAWTASHIKLYTPLAVELTNAAPTVPGATVQVTATAVGGVDGQKQFRFFQQNADGSETLLSDWSDASAINWQVPADGTNLRAEVRDATMLTAGDVIGEVSAPVLVRDLDTAPVTVVEGGQAPVLAVVGSAAAGEQLTYQWFCDGVAVEGANQASFEPDVLSGEHTYYVVLTSSANGASAMVKSSEVVVRGVAPAVAPEFAAQLPELTETTVGKPVSLTAVATSADGGVLTYQWFCDGAAIEGATDATYTVDATEAGKHAYSVEITNTLGVANNAASVRSGDAVVEVKADKSALNKGIEHAKQAIEGLNESDYTPESWKAMVDALANAEKVASDENATQADVDAAVKTLQEAGHGLEKAASPDQPGKDDPAKPGDGDDQPGKDDGSGDQGGNNGGGAGDAGNGSDNGSASGNAAGSGSPGAASGNSATAASGKLSQTGDMAPVAPIVGGGLIAALGAIISAAALRLRKRNN</sequence>
<protein>
    <recommendedName>
        <fullName evidence="15">Gram-positive cocci surface proteins LPxTG domain-containing protein</fullName>
    </recommendedName>
</protein>
<dbReference type="GO" id="GO:0004252">
    <property type="term" value="F:serine-type endopeptidase activity"/>
    <property type="evidence" value="ECO:0007669"/>
    <property type="project" value="UniProtKB-UniRule"/>
</dbReference>
<keyword evidence="8 11" id="KW-0720">Serine protease</keyword>
<name>A0A4Q2K067_9ACTN</name>
<dbReference type="Gene3D" id="2.60.40.1080">
    <property type="match status" value="2"/>
</dbReference>
<keyword evidence="6" id="KW-0677">Repeat</keyword>
<dbReference type="PROSITE" id="PS00137">
    <property type="entry name" value="SUBTILASE_HIS"/>
    <property type="match status" value="1"/>
</dbReference>
<dbReference type="RefSeq" id="WP_129423357.1">
    <property type="nucleotide sequence ID" value="NZ_SDPW01000001.1"/>
</dbReference>
<gene>
    <name evidence="16" type="ORF">ET524_03490</name>
</gene>
<dbReference type="InterPro" id="IPR019931">
    <property type="entry name" value="LPXTG_anchor"/>
</dbReference>
<dbReference type="Gene3D" id="3.40.50.200">
    <property type="entry name" value="Peptidase S8/S53 domain"/>
    <property type="match status" value="1"/>
</dbReference>
<dbReference type="Pfam" id="PF00082">
    <property type="entry name" value="Peptidase_S8"/>
    <property type="match status" value="1"/>
</dbReference>
<keyword evidence="4 11" id="KW-0645">Protease</keyword>
<evidence type="ECO:0000256" key="11">
    <source>
        <dbReference type="PROSITE-ProRule" id="PRU01240"/>
    </source>
</evidence>
<dbReference type="Gene3D" id="3.50.30.30">
    <property type="match status" value="1"/>
</dbReference>
<dbReference type="InterPro" id="IPR053139">
    <property type="entry name" value="Surface_bspA-like"/>
</dbReference>
<keyword evidence="5" id="KW-0732">Signal</keyword>
<dbReference type="InterPro" id="IPR036852">
    <property type="entry name" value="Peptidase_S8/S53_dom_sf"/>
</dbReference>
<dbReference type="InterPro" id="IPR010435">
    <property type="entry name" value="C5a/SBT2-like_Fn3"/>
</dbReference>
<dbReference type="InterPro" id="IPR046450">
    <property type="entry name" value="PA_dom_sf"/>
</dbReference>
<evidence type="ECO:0000256" key="13">
    <source>
        <dbReference type="SAM" id="MobiDB-lite"/>
    </source>
</evidence>
<dbReference type="PANTHER" id="PTHR45661:SF3">
    <property type="entry name" value="IG-LIKE DOMAIN-CONTAINING PROTEIN"/>
    <property type="match status" value="1"/>
</dbReference>
<reference evidence="16 17" key="1">
    <citation type="submission" date="2019-01" db="EMBL/GenBank/DDBJ databases">
        <title>Senegalimassilia sp. nov. KGMB04484 isolated human feces.</title>
        <authorList>
            <person name="Han K.-I."/>
            <person name="Kim J.-S."/>
            <person name="Lee K.C."/>
            <person name="Suh M.K."/>
            <person name="Eom M.K."/>
            <person name="Lee J.H."/>
            <person name="Park S.-H."/>
            <person name="Kang S.W."/>
            <person name="Park J.-E."/>
            <person name="Oh B.S."/>
            <person name="Yu S.Y."/>
            <person name="Choi S.-H."/>
            <person name="Lee D.H."/>
            <person name="Yoon H."/>
            <person name="Kim B.-Y."/>
            <person name="Lee J.H."/>
            <person name="Lee J.-S."/>
        </authorList>
    </citation>
    <scope>NUCLEOTIDE SEQUENCE [LARGE SCALE GENOMIC DNA]</scope>
    <source>
        <strain evidence="16 17">KGMB04484</strain>
    </source>
</reference>
<keyword evidence="3" id="KW-0964">Secreted</keyword>
<evidence type="ECO:0000259" key="15">
    <source>
        <dbReference type="PROSITE" id="PS50847"/>
    </source>
</evidence>
<dbReference type="InterPro" id="IPR034216">
    <property type="entry name" value="C5a_Peptidase"/>
</dbReference>
<comment type="similarity">
    <text evidence="1 11 12">Belongs to the peptidase S8 family.</text>
</comment>
<feature type="region of interest" description="Disordered" evidence="13">
    <location>
        <begin position="38"/>
        <end position="77"/>
    </location>
</feature>
<evidence type="ECO:0000256" key="8">
    <source>
        <dbReference type="ARBA" id="ARBA00022825"/>
    </source>
</evidence>
<organism evidence="16 17">
    <name type="scientific">Senegalimassilia faecalis</name>
    <dbReference type="NCBI Taxonomy" id="2509433"/>
    <lineage>
        <taxon>Bacteria</taxon>
        <taxon>Bacillati</taxon>
        <taxon>Actinomycetota</taxon>
        <taxon>Coriobacteriia</taxon>
        <taxon>Coriobacteriales</taxon>
        <taxon>Coriobacteriaceae</taxon>
        <taxon>Senegalimassilia</taxon>
    </lineage>
</organism>
<dbReference type="SUPFAM" id="SSF49373">
    <property type="entry name" value="Invasin/intimin cell-adhesion fragments"/>
    <property type="match status" value="1"/>
</dbReference>
<dbReference type="GO" id="GO:0005975">
    <property type="term" value="P:carbohydrate metabolic process"/>
    <property type="evidence" value="ECO:0007669"/>
    <property type="project" value="UniProtKB-ARBA"/>
</dbReference>
<feature type="domain" description="Gram-positive cocci surface proteins LPxTG" evidence="15">
    <location>
        <begin position="2544"/>
        <end position="2581"/>
    </location>
</feature>
<feature type="compositionally biased region" description="Low complexity" evidence="13">
    <location>
        <begin position="38"/>
        <end position="73"/>
    </location>
</feature>
<evidence type="ECO:0000256" key="1">
    <source>
        <dbReference type="ARBA" id="ARBA00011073"/>
    </source>
</evidence>
<feature type="active site" description="Charge relay system" evidence="10 11">
    <location>
        <position position="678"/>
    </location>
</feature>
<keyword evidence="14" id="KW-0472">Membrane</keyword>
<dbReference type="InterPro" id="IPR003137">
    <property type="entry name" value="PA_domain"/>
</dbReference>
<dbReference type="InterPro" id="IPR003343">
    <property type="entry name" value="Big_2"/>
</dbReference>
<dbReference type="PANTHER" id="PTHR45661">
    <property type="entry name" value="SURFACE ANTIGEN"/>
    <property type="match status" value="1"/>
</dbReference>